<dbReference type="InterPro" id="IPR003715">
    <property type="entry name" value="Poly_export_N"/>
</dbReference>
<evidence type="ECO:0000313" key="3">
    <source>
        <dbReference type="EMBL" id="MBD1396938.1"/>
    </source>
</evidence>
<accession>A0ABR7XF63</accession>
<dbReference type="PANTHER" id="PTHR33619">
    <property type="entry name" value="POLYSACCHARIDE EXPORT PROTEIN GFCE-RELATED"/>
    <property type="match status" value="1"/>
</dbReference>
<name>A0ABR7XF63_9BACT</name>
<dbReference type="Gene3D" id="3.30.1950.10">
    <property type="entry name" value="wza like domain"/>
    <property type="match status" value="1"/>
</dbReference>
<evidence type="ECO:0000313" key="4">
    <source>
        <dbReference type="Proteomes" id="UP000625551"/>
    </source>
</evidence>
<dbReference type="Proteomes" id="UP000625551">
    <property type="component" value="Unassembled WGS sequence"/>
</dbReference>
<dbReference type="EMBL" id="JACXAJ010000002">
    <property type="protein sequence ID" value="MBD1396938.1"/>
    <property type="molecule type" value="Genomic_DNA"/>
</dbReference>
<proteinExistence type="predicted"/>
<gene>
    <name evidence="3" type="ORF">H9Q13_07160</name>
</gene>
<organism evidence="3 4">
    <name type="scientific">Pontibacter aquaedesilientis</name>
    <dbReference type="NCBI Taxonomy" id="2766980"/>
    <lineage>
        <taxon>Bacteria</taxon>
        <taxon>Pseudomonadati</taxon>
        <taxon>Bacteroidota</taxon>
        <taxon>Cytophagia</taxon>
        <taxon>Cytophagales</taxon>
        <taxon>Hymenobacteraceae</taxon>
        <taxon>Pontibacter</taxon>
    </lineage>
</organism>
<evidence type="ECO:0000256" key="1">
    <source>
        <dbReference type="ARBA" id="ARBA00022729"/>
    </source>
</evidence>
<feature type="domain" description="Polysaccharide export protein N-terminal" evidence="2">
    <location>
        <begin position="44"/>
        <end position="143"/>
    </location>
</feature>
<reference evidence="3 4" key="1">
    <citation type="submission" date="2020-09" db="EMBL/GenBank/DDBJ databases">
        <title>Genome sequencing and assembly of Pontibacter sp.</title>
        <authorList>
            <person name="Chhetri G."/>
        </authorList>
    </citation>
    <scope>NUCLEOTIDE SEQUENCE [LARGE SCALE GENOMIC DNA]</scope>
    <source>
        <strain evidence="3 4">JH31</strain>
    </source>
</reference>
<evidence type="ECO:0000259" key="2">
    <source>
        <dbReference type="Pfam" id="PF02563"/>
    </source>
</evidence>
<sequence>MKTRLILYLSLILFTSCSSLRTRNIIYFSDLERQSLITEEVTPKRLSIKPGDLLAISVLTPNIETNMMFSRGIIMEEGASAGGGQMRQMGDENEGYLVDTRGTIDFPVLGNMHVSGLTTEQVRDTIVAKVRDYVQDPIVKVRLQNFRFTMIGEVGSTVIAVPSNNEEVNLLEGIAMAGGISTYGKMDNVLVIREQDGVRTMARINLNKKETLYSPFFYLQQNDIIYVEADKAKVTGTSFIRRNWGFVAGLVSSAFVLYRLL</sequence>
<protein>
    <submittedName>
        <fullName evidence="3">Polysaccharide biosynthesis/export family protein</fullName>
    </submittedName>
</protein>
<keyword evidence="4" id="KW-1185">Reference proteome</keyword>
<keyword evidence="1" id="KW-0732">Signal</keyword>
<dbReference type="RefSeq" id="WP_191183074.1">
    <property type="nucleotide sequence ID" value="NZ_JACXAJ010000002.1"/>
</dbReference>
<comment type="caution">
    <text evidence="3">The sequence shown here is derived from an EMBL/GenBank/DDBJ whole genome shotgun (WGS) entry which is preliminary data.</text>
</comment>
<dbReference type="PANTHER" id="PTHR33619:SF3">
    <property type="entry name" value="POLYSACCHARIDE EXPORT PROTEIN GFCE-RELATED"/>
    <property type="match status" value="1"/>
</dbReference>
<dbReference type="InterPro" id="IPR049712">
    <property type="entry name" value="Poly_export"/>
</dbReference>
<dbReference type="PROSITE" id="PS51257">
    <property type="entry name" value="PROKAR_LIPOPROTEIN"/>
    <property type="match status" value="1"/>
</dbReference>
<dbReference type="Pfam" id="PF02563">
    <property type="entry name" value="Poly_export"/>
    <property type="match status" value="1"/>
</dbReference>